<evidence type="ECO:0000256" key="1">
    <source>
        <dbReference type="ARBA" id="ARBA00004123"/>
    </source>
</evidence>
<dbReference type="GO" id="GO:0000981">
    <property type="term" value="F:DNA-binding transcription factor activity, RNA polymerase II-specific"/>
    <property type="evidence" value="ECO:0007669"/>
    <property type="project" value="InterPro"/>
</dbReference>
<dbReference type="InterPro" id="IPR021858">
    <property type="entry name" value="Fun_TF"/>
</dbReference>
<dbReference type="OrthoDB" id="288726at2759"/>
<keyword evidence="3" id="KW-0238">DNA-binding</keyword>
<proteinExistence type="predicted"/>
<accession>A0A1L9UQE5</accession>
<dbReference type="VEuPathDB" id="FungiDB:ASPBRDRAFT_121804"/>
<keyword evidence="5" id="KW-0539">Nucleus</keyword>
<dbReference type="GeneID" id="93569950"/>
<comment type="subcellular location">
    <subcellularLocation>
        <location evidence="1">Nucleus</location>
    </subcellularLocation>
</comment>
<evidence type="ECO:0000313" key="9">
    <source>
        <dbReference type="EMBL" id="OJJ73887.1"/>
    </source>
</evidence>
<feature type="coiled-coil region" evidence="6">
    <location>
        <begin position="747"/>
        <end position="899"/>
    </location>
</feature>
<evidence type="ECO:0000256" key="7">
    <source>
        <dbReference type="SAM" id="MobiDB-lite"/>
    </source>
</evidence>
<keyword evidence="10" id="KW-1185">Reference proteome</keyword>
<feature type="region of interest" description="Disordered" evidence="7">
    <location>
        <begin position="510"/>
        <end position="533"/>
    </location>
</feature>
<feature type="region of interest" description="Disordered" evidence="7">
    <location>
        <begin position="564"/>
        <end position="671"/>
    </location>
</feature>
<evidence type="ECO:0000256" key="5">
    <source>
        <dbReference type="ARBA" id="ARBA00023242"/>
    </source>
</evidence>
<dbReference type="CDD" id="cd00067">
    <property type="entry name" value="GAL4"/>
    <property type="match status" value="1"/>
</dbReference>
<feature type="region of interest" description="Disordered" evidence="7">
    <location>
        <begin position="927"/>
        <end position="965"/>
    </location>
</feature>
<reference evidence="10" key="1">
    <citation type="journal article" date="2017" name="Genome Biol.">
        <title>Comparative genomics reveals high biological diversity and specific adaptations in the industrially and medically important fungal genus Aspergillus.</title>
        <authorList>
            <person name="de Vries R.P."/>
            <person name="Riley R."/>
            <person name="Wiebenga A."/>
            <person name="Aguilar-Osorio G."/>
            <person name="Amillis S."/>
            <person name="Uchima C.A."/>
            <person name="Anderluh G."/>
            <person name="Asadollahi M."/>
            <person name="Askin M."/>
            <person name="Barry K."/>
            <person name="Battaglia E."/>
            <person name="Bayram O."/>
            <person name="Benocci T."/>
            <person name="Braus-Stromeyer S.A."/>
            <person name="Caldana C."/>
            <person name="Canovas D."/>
            <person name="Cerqueira G.C."/>
            <person name="Chen F."/>
            <person name="Chen W."/>
            <person name="Choi C."/>
            <person name="Clum A."/>
            <person name="Dos Santos R.A."/>
            <person name="Damasio A.R."/>
            <person name="Diallinas G."/>
            <person name="Emri T."/>
            <person name="Fekete E."/>
            <person name="Flipphi M."/>
            <person name="Freyberg S."/>
            <person name="Gallo A."/>
            <person name="Gournas C."/>
            <person name="Habgood R."/>
            <person name="Hainaut M."/>
            <person name="Harispe M.L."/>
            <person name="Henrissat B."/>
            <person name="Hilden K.S."/>
            <person name="Hope R."/>
            <person name="Hossain A."/>
            <person name="Karabika E."/>
            <person name="Karaffa L."/>
            <person name="Karanyi Z."/>
            <person name="Krasevec N."/>
            <person name="Kuo A."/>
            <person name="Kusch H."/>
            <person name="LaButti K."/>
            <person name="Lagendijk E.L."/>
            <person name="Lapidus A."/>
            <person name="Levasseur A."/>
            <person name="Lindquist E."/>
            <person name="Lipzen A."/>
            <person name="Logrieco A.F."/>
            <person name="MacCabe A."/>
            <person name="Maekelae M.R."/>
            <person name="Malavazi I."/>
            <person name="Melin P."/>
            <person name="Meyer V."/>
            <person name="Mielnichuk N."/>
            <person name="Miskei M."/>
            <person name="Molnar A.P."/>
            <person name="Mule G."/>
            <person name="Ngan C.Y."/>
            <person name="Orejas M."/>
            <person name="Orosz E."/>
            <person name="Ouedraogo J.P."/>
            <person name="Overkamp K.M."/>
            <person name="Park H.-S."/>
            <person name="Perrone G."/>
            <person name="Piumi F."/>
            <person name="Punt P.J."/>
            <person name="Ram A.F."/>
            <person name="Ramon A."/>
            <person name="Rauscher S."/>
            <person name="Record E."/>
            <person name="Riano-Pachon D.M."/>
            <person name="Robert V."/>
            <person name="Roehrig J."/>
            <person name="Ruller R."/>
            <person name="Salamov A."/>
            <person name="Salih N.S."/>
            <person name="Samson R.A."/>
            <person name="Sandor E."/>
            <person name="Sanguinetti M."/>
            <person name="Schuetze T."/>
            <person name="Sepcic K."/>
            <person name="Shelest E."/>
            <person name="Sherlock G."/>
            <person name="Sophianopoulou V."/>
            <person name="Squina F.M."/>
            <person name="Sun H."/>
            <person name="Susca A."/>
            <person name="Todd R.B."/>
            <person name="Tsang A."/>
            <person name="Unkles S.E."/>
            <person name="van de Wiele N."/>
            <person name="van Rossen-Uffink D."/>
            <person name="Oliveira J.V."/>
            <person name="Vesth T.C."/>
            <person name="Visser J."/>
            <person name="Yu J.-H."/>
            <person name="Zhou M."/>
            <person name="Andersen M.R."/>
            <person name="Archer D.B."/>
            <person name="Baker S.E."/>
            <person name="Benoit I."/>
            <person name="Brakhage A.A."/>
            <person name="Braus G.H."/>
            <person name="Fischer R."/>
            <person name="Frisvad J.C."/>
            <person name="Goldman G.H."/>
            <person name="Houbraken J."/>
            <person name="Oakley B."/>
            <person name="Pocsi I."/>
            <person name="Scazzocchio C."/>
            <person name="Seiboth B."/>
            <person name="vanKuyk P.A."/>
            <person name="Wortman J."/>
            <person name="Dyer P.S."/>
            <person name="Grigoriev I.V."/>
        </authorList>
    </citation>
    <scope>NUCLEOTIDE SEQUENCE [LARGE SCALE GENOMIC DNA]</scope>
    <source>
        <strain evidence="10">CBS 101740 / IMI 381727 / IBT 21946</strain>
    </source>
</reference>
<feature type="compositionally biased region" description="Low complexity" evidence="7">
    <location>
        <begin position="936"/>
        <end position="953"/>
    </location>
</feature>
<dbReference type="PANTHER" id="PTHR37534:SF15">
    <property type="entry name" value="ZN(II)2CYS6 TRANSCRIPTION FACTOR (EUROFUNG)"/>
    <property type="match status" value="1"/>
</dbReference>
<keyword evidence="6" id="KW-0175">Coiled coil</keyword>
<dbReference type="Pfam" id="PF00172">
    <property type="entry name" value="Zn_clus"/>
    <property type="match status" value="1"/>
</dbReference>
<dbReference type="SMART" id="SM00066">
    <property type="entry name" value="GAL4"/>
    <property type="match status" value="1"/>
</dbReference>
<dbReference type="OMA" id="DQKWQCE"/>
<dbReference type="SUPFAM" id="SSF57701">
    <property type="entry name" value="Zn2/Cys6 DNA-binding domain"/>
    <property type="match status" value="1"/>
</dbReference>
<feature type="region of interest" description="Disordered" evidence="7">
    <location>
        <begin position="1227"/>
        <end position="1249"/>
    </location>
</feature>
<evidence type="ECO:0000256" key="2">
    <source>
        <dbReference type="ARBA" id="ARBA00023015"/>
    </source>
</evidence>
<dbReference type="GO" id="GO:0008270">
    <property type="term" value="F:zinc ion binding"/>
    <property type="evidence" value="ECO:0007669"/>
    <property type="project" value="InterPro"/>
</dbReference>
<dbReference type="InterPro" id="IPR001138">
    <property type="entry name" value="Zn2Cys6_DnaBD"/>
</dbReference>
<evidence type="ECO:0000256" key="4">
    <source>
        <dbReference type="ARBA" id="ARBA00023163"/>
    </source>
</evidence>
<dbReference type="EMBL" id="KV878682">
    <property type="protein sequence ID" value="OJJ73887.1"/>
    <property type="molecule type" value="Genomic_DNA"/>
</dbReference>
<feature type="domain" description="Zn(2)-C6 fungal-type" evidence="8">
    <location>
        <begin position="7"/>
        <end position="37"/>
    </location>
</feature>
<dbReference type="Proteomes" id="UP000184499">
    <property type="component" value="Unassembled WGS sequence"/>
</dbReference>
<evidence type="ECO:0000256" key="3">
    <source>
        <dbReference type="ARBA" id="ARBA00023125"/>
    </source>
</evidence>
<dbReference type="STRING" id="767769.A0A1L9UQE5"/>
<protein>
    <recommendedName>
        <fullName evidence="8">Zn(2)-C6 fungal-type domain-containing protein</fullName>
    </recommendedName>
</protein>
<organism evidence="9 10">
    <name type="scientific">Aspergillus brasiliensis (strain CBS 101740 / IMI 381727 / IBT 21946)</name>
    <dbReference type="NCBI Taxonomy" id="767769"/>
    <lineage>
        <taxon>Eukaryota</taxon>
        <taxon>Fungi</taxon>
        <taxon>Dikarya</taxon>
        <taxon>Ascomycota</taxon>
        <taxon>Pezizomycotina</taxon>
        <taxon>Eurotiomycetes</taxon>
        <taxon>Eurotiomycetidae</taxon>
        <taxon>Eurotiales</taxon>
        <taxon>Aspergillaceae</taxon>
        <taxon>Aspergillus</taxon>
        <taxon>Aspergillus subgen. Circumdati</taxon>
    </lineage>
</organism>
<dbReference type="PROSITE" id="PS00463">
    <property type="entry name" value="ZN2_CY6_FUNGAL_1"/>
    <property type="match status" value="1"/>
</dbReference>
<feature type="coiled-coil region" evidence="6">
    <location>
        <begin position="1178"/>
        <end position="1223"/>
    </location>
</feature>
<gene>
    <name evidence="9" type="ORF">ASPBRDRAFT_121804</name>
</gene>
<dbReference type="InterPro" id="IPR056023">
    <property type="entry name" value="DUF7603"/>
</dbReference>
<evidence type="ECO:0000259" key="8">
    <source>
        <dbReference type="PROSITE" id="PS50048"/>
    </source>
</evidence>
<keyword evidence="4" id="KW-0804">Transcription</keyword>
<dbReference type="Pfam" id="PF11951">
    <property type="entry name" value="Fungal_trans_2"/>
    <property type="match status" value="1"/>
</dbReference>
<dbReference type="GO" id="GO:0000976">
    <property type="term" value="F:transcription cis-regulatory region binding"/>
    <property type="evidence" value="ECO:0007669"/>
    <property type="project" value="TreeGrafter"/>
</dbReference>
<dbReference type="PANTHER" id="PTHR37534">
    <property type="entry name" value="TRANSCRIPTIONAL ACTIVATOR PROTEIN UGA3"/>
    <property type="match status" value="1"/>
</dbReference>
<feature type="compositionally biased region" description="Polar residues" evidence="7">
    <location>
        <begin position="519"/>
        <end position="533"/>
    </location>
</feature>
<feature type="coiled-coil region" evidence="6">
    <location>
        <begin position="1267"/>
        <end position="1329"/>
    </location>
</feature>
<name>A0A1L9UQE5_ASPBC</name>
<dbReference type="Pfam" id="PF24554">
    <property type="entry name" value="DUF7603"/>
    <property type="match status" value="1"/>
</dbReference>
<dbReference type="GO" id="GO:0005634">
    <property type="term" value="C:nucleus"/>
    <property type="evidence" value="ECO:0007669"/>
    <property type="project" value="UniProtKB-SubCell"/>
</dbReference>
<evidence type="ECO:0000313" key="10">
    <source>
        <dbReference type="Proteomes" id="UP000184499"/>
    </source>
</evidence>
<feature type="compositionally biased region" description="Polar residues" evidence="7">
    <location>
        <begin position="637"/>
        <end position="649"/>
    </location>
</feature>
<dbReference type="RefSeq" id="XP_067481135.1">
    <property type="nucleotide sequence ID" value="XM_067617462.1"/>
</dbReference>
<dbReference type="InterPro" id="IPR036864">
    <property type="entry name" value="Zn2-C6_fun-type_DNA-bd_sf"/>
</dbReference>
<dbReference type="PROSITE" id="PS50048">
    <property type="entry name" value="ZN2_CY6_FUNGAL_2"/>
    <property type="match status" value="1"/>
</dbReference>
<evidence type="ECO:0000256" key="6">
    <source>
        <dbReference type="SAM" id="Coils"/>
    </source>
</evidence>
<keyword evidence="2" id="KW-0805">Transcription regulation</keyword>
<sequence length="1335" mass="148660">MSRSFNGCKRCKARRQKCDEQRPSCGRCMTAGTQCRYAMQLQWGGRAFSRSRFGACVGTGGMQKLEYSPGEFIYTTKAAAALAPGTITTTTPATQPTDTTLVRHIDPFASLSSDQKSLLHHFLNDASQITACHSGMQRDICKMLVPMALQTPSLLYATMALSAIHLQALHNQSENVKSAPEIARFMALSLEHFRTELQNPASRGSDALLATARTLCLAEIHSGAIHPNSWRAHIEGARALMEASNQSGALSPKSPEGFRRYLDRWYRSIVSLTALTGNGPPIGEATDQLVSIGPNQSASPDYLDDYWGFTVNLATIFRRIGAVAWQEHQSRGQESDEGPIHGHEISVHNEAVALESSLRHLMEQKVASQPAFYPGVVEGLSAECIQQLMLCNEAFQLSALIQIHRRLRKTPASAPVVQESVKRILECTAQIGPSPGLSPWVMLTTPLFIAGCEARGEDREQVRRLLSSLHDTIRVPNVLQSLKFLEQYWANQLDENEGWSQYLDTSAAYVDDGDDESSNDSTHNPRYSSQFSNGTSLHNRLVSEPFVPILKSPAFLPKRPTTMALHLPSRRPPPLHIDSPSRSSSGDSKQPKTPANKISSFFGWRATTSSPGAESSSTEISESGRSPVPSPMPASLHSASFSITPSTTVPFDPSKPQVPVPQRNPSLSSGSILDSRATTLVTELENELREISSELAGSIRREMELEDLVERLQSDIPLDTPNRRTSDYFSDSGSSSIRYAFESGGRVEDIEKYKRAAEQERAQLKVDLGQKLQEERSRRAASEAHVQILESQVQQLRRERVDLSDLSSRTRELEAALDDTRRKLAEERQIKDNFEDLLTAMRVELEQLRNERDHLRDAVIPELQQGSQPAAPSSDPAEVQRLLEEIEALKVENASLAQLQGSRFASIAEEDGMPTARNVGLGLSRSNSLARVRAKPSPGLSRSSSLSRSNSVSAKERNESPRENLADRIEDVEAQRDALHQSLRRLLDRQAHDAREYEKRLQLMEMEIARAQQVGSPRKLGYEREVRNLREEVNDLRQRAEEALEQKWQCEKGLAGLKMDLDRAEQETTSLRVILQEHDITVPEDLECDRDGFAEVLATSSSLESAYRQLQADREIAEASAAQSPLAEQSSLVESVNRTDVLARHVQQQLASNNALRSRLAEAIGKGEKEQQLSAARINEMQARLKEMEDILLMAQQYSEDQMARHEEEVRALEENHNAQLKRMKNGARSPAALSPMPPTTPFGARSPRLDLTTSGRGIALDQAIQSETLERRVKELEKLLRDADSEMEEVVSRMNRAQIEVAELQSDRDEALRQTRKLQAEIMAQRETFRTLMA</sequence>
<feature type="compositionally biased region" description="Low complexity" evidence="7">
    <location>
        <begin position="614"/>
        <end position="626"/>
    </location>
</feature>
<feature type="compositionally biased region" description="Basic and acidic residues" evidence="7">
    <location>
        <begin position="954"/>
        <end position="965"/>
    </location>
</feature>
<dbReference type="Gene3D" id="4.10.240.10">
    <property type="entry name" value="Zn(2)-C6 fungal-type DNA-binding domain"/>
    <property type="match status" value="1"/>
</dbReference>
<dbReference type="GO" id="GO:0045944">
    <property type="term" value="P:positive regulation of transcription by RNA polymerase II"/>
    <property type="evidence" value="ECO:0007669"/>
    <property type="project" value="TreeGrafter"/>
</dbReference>